<keyword evidence="3" id="KW-1185">Reference proteome</keyword>
<gene>
    <name evidence="2" type="ORF">SAMN02745243_03455</name>
</gene>
<proteinExistence type="predicted"/>
<dbReference type="Gene3D" id="1.10.10.10">
    <property type="entry name" value="Winged helix-like DNA-binding domain superfamily/Winged helix DNA-binding domain"/>
    <property type="match status" value="1"/>
</dbReference>
<evidence type="ECO:0000259" key="1">
    <source>
        <dbReference type="Pfam" id="PF03551"/>
    </source>
</evidence>
<dbReference type="STRING" id="1121950.SAMN02745243_03455"/>
<evidence type="ECO:0000313" key="3">
    <source>
        <dbReference type="Proteomes" id="UP000184301"/>
    </source>
</evidence>
<dbReference type="PANTHER" id="PTHR33169:SF14">
    <property type="entry name" value="TRANSCRIPTIONAL REGULATOR RV3488"/>
    <property type="match status" value="1"/>
</dbReference>
<accession>A0A1M6UAH8</accession>
<dbReference type="EMBL" id="FQZY01000069">
    <property type="protein sequence ID" value="SHK66242.1"/>
    <property type="molecule type" value="Genomic_DNA"/>
</dbReference>
<dbReference type="InterPro" id="IPR005149">
    <property type="entry name" value="Tscrpt_reg_PadR_N"/>
</dbReference>
<dbReference type="Proteomes" id="UP000184301">
    <property type="component" value="Unassembled WGS sequence"/>
</dbReference>
<sequence>MIFTLNAPMFDFLVLAIIDRHDTYGYEISQTIKQVSNTKDSTLYPVLKRLQEKGCVTTYDEQFQGRNRKYYRITDNGRIICDEWRKEWSAYRAGIDRIANCANEGGAEGGNEND</sequence>
<dbReference type="SUPFAM" id="SSF46785">
    <property type="entry name" value="Winged helix' DNA-binding domain"/>
    <property type="match status" value="1"/>
</dbReference>
<feature type="domain" description="Transcription regulator PadR N-terminal" evidence="1">
    <location>
        <begin position="14"/>
        <end position="78"/>
    </location>
</feature>
<organism evidence="2 3">
    <name type="scientific">Hespellia stercorisuis DSM 15480</name>
    <dbReference type="NCBI Taxonomy" id="1121950"/>
    <lineage>
        <taxon>Bacteria</taxon>
        <taxon>Bacillati</taxon>
        <taxon>Bacillota</taxon>
        <taxon>Clostridia</taxon>
        <taxon>Lachnospirales</taxon>
        <taxon>Lachnospiraceae</taxon>
        <taxon>Hespellia</taxon>
    </lineage>
</organism>
<dbReference type="RefSeq" id="WP_073112755.1">
    <property type="nucleotide sequence ID" value="NZ_FQZY01000069.1"/>
</dbReference>
<dbReference type="InterPro" id="IPR036388">
    <property type="entry name" value="WH-like_DNA-bd_sf"/>
</dbReference>
<name>A0A1M6UAH8_9FIRM</name>
<reference evidence="2 3" key="1">
    <citation type="submission" date="2016-11" db="EMBL/GenBank/DDBJ databases">
        <authorList>
            <person name="Jaros S."/>
            <person name="Januszkiewicz K."/>
            <person name="Wedrychowicz H."/>
        </authorList>
    </citation>
    <scope>NUCLEOTIDE SEQUENCE [LARGE SCALE GENOMIC DNA]</scope>
    <source>
        <strain evidence="2 3">DSM 15480</strain>
    </source>
</reference>
<dbReference type="InterPro" id="IPR052509">
    <property type="entry name" value="Metal_resp_DNA-bind_regulator"/>
</dbReference>
<dbReference type="PANTHER" id="PTHR33169">
    <property type="entry name" value="PADR-FAMILY TRANSCRIPTIONAL REGULATOR"/>
    <property type="match status" value="1"/>
</dbReference>
<dbReference type="AlphaFoldDB" id="A0A1M6UAH8"/>
<dbReference type="OrthoDB" id="9808017at2"/>
<dbReference type="Pfam" id="PF03551">
    <property type="entry name" value="PadR"/>
    <property type="match status" value="1"/>
</dbReference>
<protein>
    <submittedName>
        <fullName evidence="2">PadR family transcriptional regulator, regulatory protein PadR</fullName>
    </submittedName>
</protein>
<dbReference type="InterPro" id="IPR036390">
    <property type="entry name" value="WH_DNA-bd_sf"/>
</dbReference>
<evidence type="ECO:0000313" key="2">
    <source>
        <dbReference type="EMBL" id="SHK66242.1"/>
    </source>
</evidence>